<organism evidence="1">
    <name type="scientific">uncultured organism</name>
    <dbReference type="NCBI Taxonomy" id="155900"/>
    <lineage>
        <taxon>unclassified sequences</taxon>
        <taxon>environmental samples</taxon>
    </lineage>
</organism>
<proteinExistence type="predicted"/>
<accession>A0A5B8RFU9</accession>
<protein>
    <submittedName>
        <fullName evidence="1">Uncharacterized protein</fullName>
    </submittedName>
</protein>
<evidence type="ECO:0000313" key="1">
    <source>
        <dbReference type="EMBL" id="QEA06728.1"/>
    </source>
</evidence>
<sequence length="162" mass="17925">MIRVRGEWITPDGRIVRARQYHISDVVVYPQCFGLSQADIDRAFASHGEPRSAVREGAARGALIARVLRSGWIRIRGHRGYVSVTVHRLSGDVRDRLRAWGARKVAAGKLHPLDRLHLVELSKRENAEFSGGVGEVLEIHAADLPSPEPAGWLRIEDIAGEG</sequence>
<gene>
    <name evidence="1" type="ORF">KBTEX_03069</name>
</gene>
<dbReference type="EMBL" id="MN079165">
    <property type="protein sequence ID" value="QEA06728.1"/>
    <property type="molecule type" value="Genomic_DNA"/>
</dbReference>
<reference evidence="1" key="1">
    <citation type="submission" date="2019-06" db="EMBL/GenBank/DDBJ databases">
        <authorList>
            <person name="Murdoch R.W."/>
            <person name="Fathepure B."/>
        </authorList>
    </citation>
    <scope>NUCLEOTIDE SEQUENCE</scope>
</reference>
<name>A0A5B8RFU9_9ZZZZ</name>
<dbReference type="AlphaFoldDB" id="A0A5B8RFU9"/>